<reference evidence="7" key="1">
    <citation type="submission" date="2020-07" db="EMBL/GenBank/DDBJ databases">
        <title>Genome sequence and genetic diversity analysis of an under-domesticated orphan crop, white fonio (Digitaria exilis).</title>
        <authorList>
            <person name="Bennetzen J.L."/>
            <person name="Chen S."/>
            <person name="Ma X."/>
            <person name="Wang X."/>
            <person name="Yssel A.E.J."/>
            <person name="Chaluvadi S.R."/>
            <person name="Johnson M."/>
            <person name="Gangashetty P."/>
            <person name="Hamidou F."/>
            <person name="Sanogo M.D."/>
            <person name="Zwaenepoel A."/>
            <person name="Wallace J."/>
            <person name="Van De Peer Y."/>
            <person name="Van Deynze A."/>
        </authorList>
    </citation>
    <scope>NUCLEOTIDE SEQUENCE</scope>
    <source>
        <tissue evidence="7">Leaves</tissue>
    </source>
</reference>
<evidence type="ECO:0000256" key="6">
    <source>
        <dbReference type="SAM" id="SignalP"/>
    </source>
</evidence>
<evidence type="ECO:0000256" key="5">
    <source>
        <dbReference type="ARBA" id="ARBA00023180"/>
    </source>
</evidence>
<comment type="similarity">
    <text evidence="1">Belongs to the peptidase S28 family.</text>
</comment>
<evidence type="ECO:0000256" key="4">
    <source>
        <dbReference type="ARBA" id="ARBA00022801"/>
    </source>
</evidence>
<keyword evidence="3 6" id="KW-0732">Signal</keyword>
<organism evidence="7 8">
    <name type="scientific">Digitaria exilis</name>
    <dbReference type="NCBI Taxonomy" id="1010633"/>
    <lineage>
        <taxon>Eukaryota</taxon>
        <taxon>Viridiplantae</taxon>
        <taxon>Streptophyta</taxon>
        <taxon>Embryophyta</taxon>
        <taxon>Tracheophyta</taxon>
        <taxon>Spermatophyta</taxon>
        <taxon>Magnoliopsida</taxon>
        <taxon>Liliopsida</taxon>
        <taxon>Poales</taxon>
        <taxon>Poaceae</taxon>
        <taxon>PACMAD clade</taxon>
        <taxon>Panicoideae</taxon>
        <taxon>Panicodae</taxon>
        <taxon>Paniceae</taxon>
        <taxon>Anthephorinae</taxon>
        <taxon>Digitaria</taxon>
    </lineage>
</organism>
<evidence type="ECO:0000256" key="3">
    <source>
        <dbReference type="ARBA" id="ARBA00022729"/>
    </source>
</evidence>
<dbReference type="Pfam" id="PF05577">
    <property type="entry name" value="Peptidase_S28"/>
    <property type="match status" value="1"/>
</dbReference>
<feature type="signal peptide" evidence="6">
    <location>
        <begin position="1"/>
        <end position="20"/>
    </location>
</feature>
<dbReference type="GO" id="GO:0008239">
    <property type="term" value="F:dipeptidyl-peptidase activity"/>
    <property type="evidence" value="ECO:0007669"/>
    <property type="project" value="TreeGrafter"/>
</dbReference>
<evidence type="ECO:0000256" key="1">
    <source>
        <dbReference type="ARBA" id="ARBA00011079"/>
    </source>
</evidence>
<dbReference type="InterPro" id="IPR008758">
    <property type="entry name" value="Peptidase_S28"/>
</dbReference>
<dbReference type="Proteomes" id="UP000636709">
    <property type="component" value="Unassembled WGS sequence"/>
</dbReference>
<sequence length="439" mass="48829">MESAVVASFLLLLCCQAAAAAAAGAISSHRRPPPLTRHYASPLVRRRHVTSPGTAAATVPAMVQYETRYYTQRLDHFNALPASYGTFQQRYLINDTFWAGKTSPIFLYAGNEGDIDLFTNNTGFMWESAPRFGAMLVFVEHRYYGESMPTKGYLSVTQALADFTSFVLSLKSNLSAPAAPVVVFGGSYGGMLAVWMRLKYPHIVMGAVASSAPIRSFYHLTDPYAFYDRVTDDFKSESNNCYDVLRGSSVRDIPSLLESAMVNAAMTDYPTPSGFLAPLPGYPVREMCRAVDHPSSGNDTLAKVRDAMNVYYNSTGASPCLGGEEDGDPYGMYDGWNWQACTEMVLMTYGLSNRSIIQPPWPFNFTDVLDSCRNATGLPPRPFWLEAEFGGYVNLRFSSKEDPEWLKKVRAKETRIIARWLKQYYKDEAVSGPVWIPPN</sequence>
<gene>
    <name evidence="7" type="ORF">HU200_054465</name>
</gene>
<keyword evidence="2" id="KW-0645">Protease</keyword>
<dbReference type="PANTHER" id="PTHR11010">
    <property type="entry name" value="PROTEASE S28 PRO-X CARBOXYPEPTIDASE-RELATED"/>
    <property type="match status" value="1"/>
</dbReference>
<name>A0A835AKK6_9POAL</name>
<comment type="caution">
    <text evidence="7">The sequence shown here is derived from an EMBL/GenBank/DDBJ whole genome shotgun (WGS) entry which is preliminary data.</text>
</comment>
<evidence type="ECO:0008006" key="9">
    <source>
        <dbReference type="Google" id="ProtNLM"/>
    </source>
</evidence>
<protein>
    <recommendedName>
        <fullName evidence="9">Lysosomal Pro-X carboxypeptidase</fullName>
    </recommendedName>
</protein>
<dbReference type="GO" id="GO:0006508">
    <property type="term" value="P:proteolysis"/>
    <property type="evidence" value="ECO:0007669"/>
    <property type="project" value="UniProtKB-KW"/>
</dbReference>
<evidence type="ECO:0000313" key="7">
    <source>
        <dbReference type="EMBL" id="KAF8664745.1"/>
    </source>
</evidence>
<keyword evidence="4" id="KW-0378">Hydrolase</keyword>
<proteinExistence type="inferred from homology"/>
<dbReference type="InterPro" id="IPR029058">
    <property type="entry name" value="AB_hydrolase_fold"/>
</dbReference>
<dbReference type="GO" id="GO:0070008">
    <property type="term" value="F:serine-type exopeptidase activity"/>
    <property type="evidence" value="ECO:0007669"/>
    <property type="project" value="InterPro"/>
</dbReference>
<keyword evidence="8" id="KW-1185">Reference proteome</keyword>
<keyword evidence="5" id="KW-0325">Glycoprotein</keyword>
<dbReference type="PANTHER" id="PTHR11010:SF118">
    <property type="entry name" value="OS11G0156200 PROTEIN"/>
    <property type="match status" value="1"/>
</dbReference>
<dbReference type="AlphaFoldDB" id="A0A835AKK6"/>
<evidence type="ECO:0000256" key="2">
    <source>
        <dbReference type="ARBA" id="ARBA00022670"/>
    </source>
</evidence>
<accession>A0A835AKK6</accession>
<dbReference type="Gene3D" id="3.40.50.1820">
    <property type="entry name" value="alpha/beta hydrolase"/>
    <property type="match status" value="2"/>
</dbReference>
<dbReference type="SUPFAM" id="SSF53474">
    <property type="entry name" value="alpha/beta-Hydrolases"/>
    <property type="match status" value="1"/>
</dbReference>
<feature type="chain" id="PRO_5033059864" description="Lysosomal Pro-X carboxypeptidase" evidence="6">
    <location>
        <begin position="21"/>
        <end position="439"/>
    </location>
</feature>
<evidence type="ECO:0000313" key="8">
    <source>
        <dbReference type="Proteomes" id="UP000636709"/>
    </source>
</evidence>
<dbReference type="EMBL" id="JACEFO010002347">
    <property type="protein sequence ID" value="KAF8664745.1"/>
    <property type="molecule type" value="Genomic_DNA"/>
</dbReference>
<dbReference type="OrthoDB" id="2130629at2759"/>